<name>A0ABX8CPP2_9NOCA</name>
<dbReference type="Pfam" id="PF13279">
    <property type="entry name" value="4HBT_2"/>
    <property type="match status" value="1"/>
</dbReference>
<keyword evidence="2" id="KW-1185">Reference proteome</keyword>
<reference evidence="1 2" key="1">
    <citation type="submission" date="2021-04" db="EMBL/GenBank/DDBJ databases">
        <title>Nocardia tengchongensis.</title>
        <authorList>
            <person name="Zhuang k."/>
            <person name="Ran Y."/>
            <person name="Li W."/>
        </authorList>
    </citation>
    <scope>NUCLEOTIDE SEQUENCE [LARGE SCALE GENOMIC DNA]</scope>
    <source>
        <strain evidence="1 2">CFH S0057</strain>
    </source>
</reference>
<gene>
    <name evidence="1" type="ORF">KHQ06_35970</name>
</gene>
<organism evidence="1 2">
    <name type="scientific">Nocardia tengchongensis</name>
    <dbReference type="NCBI Taxonomy" id="2055889"/>
    <lineage>
        <taxon>Bacteria</taxon>
        <taxon>Bacillati</taxon>
        <taxon>Actinomycetota</taxon>
        <taxon>Actinomycetes</taxon>
        <taxon>Mycobacteriales</taxon>
        <taxon>Nocardiaceae</taxon>
        <taxon>Nocardia</taxon>
    </lineage>
</organism>
<accession>A0ABX8CPP2</accession>
<evidence type="ECO:0000313" key="2">
    <source>
        <dbReference type="Proteomes" id="UP000683310"/>
    </source>
</evidence>
<evidence type="ECO:0000313" key="1">
    <source>
        <dbReference type="EMBL" id="QVI21316.1"/>
    </source>
</evidence>
<dbReference type="EMBL" id="CP074371">
    <property type="protein sequence ID" value="QVI21316.1"/>
    <property type="molecule type" value="Genomic_DNA"/>
</dbReference>
<dbReference type="InterPro" id="IPR050563">
    <property type="entry name" value="4-hydroxybenzoyl-CoA_TE"/>
</dbReference>
<dbReference type="PANTHER" id="PTHR31793:SF24">
    <property type="entry name" value="LONG-CHAIN ACYL-COA THIOESTERASE FADM"/>
    <property type="match status" value="1"/>
</dbReference>
<dbReference type="InterPro" id="IPR029069">
    <property type="entry name" value="HotDog_dom_sf"/>
</dbReference>
<dbReference type="Gene3D" id="3.10.129.10">
    <property type="entry name" value="Hotdog Thioesterase"/>
    <property type="match status" value="1"/>
</dbReference>
<dbReference type="CDD" id="cd00586">
    <property type="entry name" value="4HBT"/>
    <property type="match status" value="1"/>
</dbReference>
<dbReference type="SUPFAM" id="SSF54637">
    <property type="entry name" value="Thioesterase/thiol ester dehydrase-isomerase"/>
    <property type="match status" value="1"/>
</dbReference>
<dbReference type="RefSeq" id="WP_213557418.1">
    <property type="nucleotide sequence ID" value="NZ_JBHZDI010000159.1"/>
</dbReference>
<sequence>MSNVQATLAFPFRPQWSDMDQNGHMRTAGYLSAAENSRMLYFSESGFSAGEFARRGFGPVIQTDTLSYRSELRLLEPAELSLHLAGLSGDGARFIMRNTFTRADGVVAATVTSTGGWLDLAGRRLIAAPEDLMTLLRALPRTDDFAELPSPLRSSANG</sequence>
<dbReference type="Proteomes" id="UP000683310">
    <property type="component" value="Chromosome"/>
</dbReference>
<protein>
    <submittedName>
        <fullName evidence="1">Thioesterase family protein</fullName>
    </submittedName>
</protein>
<proteinExistence type="predicted"/>
<dbReference type="PANTHER" id="PTHR31793">
    <property type="entry name" value="4-HYDROXYBENZOYL-COA THIOESTERASE FAMILY MEMBER"/>
    <property type="match status" value="1"/>
</dbReference>